<sequence>MQVSFAITTHNEGECLGELLSQLRNHIEKNEADDEIVILDDNSEEPDTTTILESYASLPYVHLHRRALERDFGAQKSYLNSLCTGDYIFQIDADELLAPELLENLYDILTSNLSVDMFFVPRVNTVEGLTEEHVQAWKWHVDDAGRVMWPDFQTRLYRNSSEIMWIGKVHERIDGFDTFAHLPEEEVYAIMHHKHITRQEEQNAFYDQIMQA</sequence>
<organism evidence="2">
    <name type="scientific">marine sediment metagenome</name>
    <dbReference type="NCBI Taxonomy" id="412755"/>
    <lineage>
        <taxon>unclassified sequences</taxon>
        <taxon>metagenomes</taxon>
        <taxon>ecological metagenomes</taxon>
    </lineage>
</organism>
<dbReference type="Gene3D" id="3.90.550.10">
    <property type="entry name" value="Spore Coat Polysaccharide Biosynthesis Protein SpsA, Chain A"/>
    <property type="match status" value="1"/>
</dbReference>
<dbReference type="Pfam" id="PF00535">
    <property type="entry name" value="Glycos_transf_2"/>
    <property type="match status" value="1"/>
</dbReference>
<dbReference type="InterPro" id="IPR001173">
    <property type="entry name" value="Glyco_trans_2-like"/>
</dbReference>
<name>A0A0F9SJP1_9ZZZZ</name>
<dbReference type="EMBL" id="LAZR01001915">
    <property type="protein sequence ID" value="KKN37156.1"/>
    <property type="molecule type" value="Genomic_DNA"/>
</dbReference>
<proteinExistence type="predicted"/>
<accession>A0A0F9SJP1</accession>
<protein>
    <recommendedName>
        <fullName evidence="1">Glycosyltransferase 2-like domain-containing protein</fullName>
    </recommendedName>
</protein>
<reference evidence="2" key="1">
    <citation type="journal article" date="2015" name="Nature">
        <title>Complex archaea that bridge the gap between prokaryotes and eukaryotes.</title>
        <authorList>
            <person name="Spang A."/>
            <person name="Saw J.H."/>
            <person name="Jorgensen S.L."/>
            <person name="Zaremba-Niedzwiedzka K."/>
            <person name="Martijn J."/>
            <person name="Lind A.E."/>
            <person name="van Eijk R."/>
            <person name="Schleper C."/>
            <person name="Guy L."/>
            <person name="Ettema T.J."/>
        </authorList>
    </citation>
    <scope>NUCLEOTIDE SEQUENCE</scope>
</reference>
<feature type="domain" description="Glycosyltransferase 2-like" evidence="1">
    <location>
        <begin position="4"/>
        <end position="138"/>
    </location>
</feature>
<evidence type="ECO:0000313" key="2">
    <source>
        <dbReference type="EMBL" id="KKN37156.1"/>
    </source>
</evidence>
<gene>
    <name evidence="2" type="ORF">LCGC14_0766350</name>
</gene>
<dbReference type="AlphaFoldDB" id="A0A0F9SJP1"/>
<dbReference type="InterPro" id="IPR029044">
    <property type="entry name" value="Nucleotide-diphossugar_trans"/>
</dbReference>
<dbReference type="PANTHER" id="PTHR43630">
    <property type="entry name" value="POLY-BETA-1,6-N-ACETYL-D-GLUCOSAMINE SYNTHASE"/>
    <property type="match status" value="1"/>
</dbReference>
<dbReference type="SUPFAM" id="SSF53448">
    <property type="entry name" value="Nucleotide-diphospho-sugar transferases"/>
    <property type="match status" value="1"/>
</dbReference>
<dbReference type="PANTHER" id="PTHR43630:SF2">
    <property type="entry name" value="GLYCOSYLTRANSFERASE"/>
    <property type="match status" value="1"/>
</dbReference>
<evidence type="ECO:0000259" key="1">
    <source>
        <dbReference type="Pfam" id="PF00535"/>
    </source>
</evidence>
<comment type="caution">
    <text evidence="2">The sequence shown here is derived from an EMBL/GenBank/DDBJ whole genome shotgun (WGS) entry which is preliminary data.</text>
</comment>